<reference evidence="2" key="1">
    <citation type="submission" date="2021-02" db="EMBL/GenBank/DDBJ databases">
        <authorList>
            <person name="Dougan E. K."/>
            <person name="Rhodes N."/>
            <person name="Thang M."/>
            <person name="Chan C."/>
        </authorList>
    </citation>
    <scope>NUCLEOTIDE SEQUENCE</scope>
</reference>
<dbReference type="EMBL" id="CAJNNV010031281">
    <property type="protein sequence ID" value="CAE8635408.1"/>
    <property type="molecule type" value="Genomic_DNA"/>
</dbReference>
<dbReference type="AlphaFoldDB" id="A0A813HCZ8"/>
<dbReference type="Gene3D" id="3.30.450.40">
    <property type="match status" value="1"/>
</dbReference>
<evidence type="ECO:0008006" key="4">
    <source>
        <dbReference type="Google" id="ProtNLM"/>
    </source>
</evidence>
<organism evidence="2 3">
    <name type="scientific">Polarella glacialis</name>
    <name type="common">Dinoflagellate</name>
    <dbReference type="NCBI Taxonomy" id="89957"/>
    <lineage>
        <taxon>Eukaryota</taxon>
        <taxon>Sar</taxon>
        <taxon>Alveolata</taxon>
        <taxon>Dinophyceae</taxon>
        <taxon>Suessiales</taxon>
        <taxon>Suessiaceae</taxon>
        <taxon>Polarella</taxon>
    </lineage>
</organism>
<accession>A0A813HCZ8</accession>
<evidence type="ECO:0000313" key="2">
    <source>
        <dbReference type="EMBL" id="CAE8635408.1"/>
    </source>
</evidence>
<evidence type="ECO:0000313" key="3">
    <source>
        <dbReference type="Proteomes" id="UP000654075"/>
    </source>
</evidence>
<dbReference type="Proteomes" id="UP000654075">
    <property type="component" value="Unassembled WGS sequence"/>
</dbReference>
<proteinExistence type="predicted"/>
<dbReference type="OMA" id="RTRHIME"/>
<gene>
    <name evidence="2" type="ORF">PGLA1383_LOCUS51004</name>
</gene>
<keyword evidence="3" id="KW-1185">Reference proteome</keyword>
<dbReference type="OrthoDB" id="410892at2759"/>
<name>A0A813HCZ8_POLGL</name>
<protein>
    <recommendedName>
        <fullName evidence="4">GAF domain-containing protein</fullName>
    </recommendedName>
</protein>
<dbReference type="SUPFAM" id="SSF55781">
    <property type="entry name" value="GAF domain-like"/>
    <property type="match status" value="1"/>
</dbReference>
<evidence type="ECO:0000256" key="1">
    <source>
        <dbReference type="SAM" id="MobiDB-lite"/>
    </source>
</evidence>
<feature type="region of interest" description="Disordered" evidence="1">
    <location>
        <begin position="99"/>
        <end position="144"/>
    </location>
</feature>
<comment type="caution">
    <text evidence="2">The sequence shown here is derived from an EMBL/GenBank/DDBJ whole genome shotgun (WGS) entry which is preliminary data.</text>
</comment>
<sequence>MSRQQAELVKAKSDNSTLRKANKRLKGLLEHAGGPQPMPFVDSISDTLPDLMQNTQSSLMQNTQSSFRSVLSSGPATARTARKLLAGAGTTDMSATFGGGSVHFPVPESPQESPRFFDSSAGSDQELNSPGKVPLRRRTRSAQAKPPVVSKVARLVTSLRSFWRDLESPVAALRALSDVTQRLLATGDTHGPHIEVMVYMLDPWLRTVATTKEYSKTEQPPIFYLGHGKQEIQALRHSSNSKVSAPRFTDLAALPSRTRNSIAIPVCSPNAVRTWAVLQVVIEDTRGTVGGAAPKLIQKMLQDDDQESSSQFGFTDSQVSYLQLICGMVGGVLIHMEKLEQRARMVERTRASMEGTINVNKAISLADFEHRAKQVMAGFFAVNTIRVLFYDSDTKSLLISSSQMRKKGCVSISISKGVVGQCAQKHQTFNVDDISLNPYIDPIADGLTRTGRPVGHHASMLVGPMIVDHLDANPGARRSKDPNRDGGELIGVIQILEKKRRANDGSLQTSTPLPKFMACHLLMHMPGIYFNISSMLCSL</sequence>
<dbReference type="InterPro" id="IPR029016">
    <property type="entry name" value="GAF-like_dom_sf"/>
</dbReference>